<gene>
    <name evidence="2" type="ORF">comes_26130</name>
    <name evidence="1" type="ORF">ERS852481_01712</name>
</gene>
<name>A0A174DL57_9FIRM</name>
<evidence type="ECO:0000313" key="2">
    <source>
        <dbReference type="EMBL" id="GLG88066.1"/>
    </source>
</evidence>
<protein>
    <submittedName>
        <fullName evidence="1">Uncharacterized protein</fullName>
    </submittedName>
</protein>
<sequence>MNEFNKRFTEILRLLKAKGIKQIQIIRKIEADYSCDETVFSNLKSGKIKNIPDALIDALHKHYNVNPGYLRLESDSPFDTIEIKLENFENFVDNWDIVENGEDKYLHLTIDRNFYDFLLDLFRANEITAKGFSSYEQEKKALKELYESSPSPEEFVLLPRNNFIEIIEDTIKKHKQVSEVLDFLKYETYLDAIPPKTTNTTCAKSKKDILDQIRKEI</sequence>
<dbReference type="RefSeq" id="WP_055249077.1">
    <property type="nucleotide sequence ID" value="NZ_BSCI01000017.1"/>
</dbReference>
<dbReference type="EMBL" id="BSCI01000017">
    <property type="protein sequence ID" value="GLG88066.1"/>
    <property type="molecule type" value="Genomic_DNA"/>
</dbReference>
<dbReference type="EMBL" id="CYZK01000009">
    <property type="protein sequence ID" value="CUO26352.1"/>
    <property type="molecule type" value="Genomic_DNA"/>
</dbReference>
<evidence type="ECO:0000313" key="1">
    <source>
        <dbReference type="EMBL" id="CUO26352.1"/>
    </source>
</evidence>
<evidence type="ECO:0000313" key="3">
    <source>
        <dbReference type="Proteomes" id="UP000095362"/>
    </source>
</evidence>
<reference evidence="1 3" key="1">
    <citation type="submission" date="2015-09" db="EMBL/GenBank/DDBJ databases">
        <authorList>
            <consortium name="Pathogen Informatics"/>
        </authorList>
    </citation>
    <scope>NUCLEOTIDE SEQUENCE [LARGE SCALE GENOMIC DNA]</scope>
    <source>
        <strain evidence="1 3">2789STDY5834866</strain>
    </source>
</reference>
<reference evidence="2" key="3">
    <citation type="submission" date="2022-11" db="EMBL/GenBank/DDBJ databases">
        <title>Draft genome sequence of Coprococcus comes strain 31264.</title>
        <authorList>
            <person name="Hisatomi A."/>
            <person name="Ohkuma M."/>
            <person name="Sakamoto M."/>
        </authorList>
    </citation>
    <scope>NUCLEOTIDE SEQUENCE</scope>
    <source>
        <strain evidence="2">JCM 31264</strain>
    </source>
</reference>
<dbReference type="Proteomes" id="UP000095362">
    <property type="component" value="Unassembled WGS sequence"/>
</dbReference>
<proteinExistence type="predicted"/>
<organism evidence="1 3">
    <name type="scientific">Coprococcus comes</name>
    <dbReference type="NCBI Taxonomy" id="410072"/>
    <lineage>
        <taxon>Bacteria</taxon>
        <taxon>Bacillati</taxon>
        <taxon>Bacillota</taxon>
        <taxon>Clostridia</taxon>
        <taxon>Lachnospirales</taxon>
        <taxon>Lachnospiraceae</taxon>
        <taxon>Coprococcus</taxon>
    </lineage>
</organism>
<dbReference type="AlphaFoldDB" id="A0A174DL57"/>
<accession>A0A174DL57</accession>
<reference evidence="2" key="2">
    <citation type="submission" date="2022-09" db="EMBL/GenBank/DDBJ databases">
        <title>Draft genome sequence of Coprococcus comes strain 31264.</title>
        <authorList>
            <person name="Atsushi H."/>
            <person name="Moriya O."/>
            <person name="Mitsuo S."/>
        </authorList>
    </citation>
    <scope>NUCLEOTIDE SEQUENCE</scope>
    <source>
        <strain evidence="2">JCM 31264</strain>
    </source>
</reference>
<dbReference type="Proteomes" id="UP001145109">
    <property type="component" value="Unassembled WGS sequence"/>
</dbReference>